<feature type="transmembrane region" description="Helical" evidence="5">
    <location>
        <begin position="142"/>
        <end position="161"/>
    </location>
</feature>
<gene>
    <name evidence="6" type="ORF">HGA08_14635</name>
</gene>
<dbReference type="Pfam" id="PF13641">
    <property type="entry name" value="Glyco_tranf_2_3"/>
    <property type="match status" value="1"/>
</dbReference>
<proteinExistence type="inferred from homology"/>
<feature type="compositionally biased region" description="Basic residues" evidence="4">
    <location>
        <begin position="645"/>
        <end position="658"/>
    </location>
</feature>
<evidence type="ECO:0000256" key="3">
    <source>
        <dbReference type="ARBA" id="ARBA00022679"/>
    </source>
</evidence>
<dbReference type="RefSeq" id="WP_084475696.1">
    <property type="nucleotide sequence ID" value="NZ_JAAXOP010000007.1"/>
</dbReference>
<evidence type="ECO:0000256" key="4">
    <source>
        <dbReference type="SAM" id="MobiDB-lite"/>
    </source>
</evidence>
<evidence type="ECO:0000256" key="2">
    <source>
        <dbReference type="ARBA" id="ARBA00022676"/>
    </source>
</evidence>
<keyword evidence="5" id="KW-0812">Transmembrane</keyword>
<protein>
    <submittedName>
        <fullName evidence="6">Glycosyltransferase family 2 protein</fullName>
    </submittedName>
</protein>
<feature type="transmembrane region" description="Helical" evidence="5">
    <location>
        <begin position="224"/>
        <end position="243"/>
    </location>
</feature>
<organism evidence="6 7">
    <name type="scientific">Nocardia vermiculata</name>
    <dbReference type="NCBI Taxonomy" id="257274"/>
    <lineage>
        <taxon>Bacteria</taxon>
        <taxon>Bacillati</taxon>
        <taxon>Actinomycetota</taxon>
        <taxon>Actinomycetes</taxon>
        <taxon>Mycobacteriales</taxon>
        <taxon>Nocardiaceae</taxon>
        <taxon>Nocardia</taxon>
    </lineage>
</organism>
<feature type="transmembrane region" description="Helical" evidence="5">
    <location>
        <begin position="539"/>
        <end position="562"/>
    </location>
</feature>
<dbReference type="Gene3D" id="3.90.550.10">
    <property type="entry name" value="Spore Coat Polysaccharide Biosynthesis Protein SpsA, Chain A"/>
    <property type="match status" value="1"/>
</dbReference>
<sequence>MTDPGPPGSTPVAIADHYRSVDSAPAKYAVNRPAAASNGFLVTFAGLSIVAMCIRNYMVHRGTLIETHDLVILAHGRGNVAVPTRLFVIIFFVTYAAYAYTNIWRRLFLGFTLLGKFAINCLFFDFLGWWLDDNHILEVSVVGQQVASALVALAIFPHTVMRQAQLPERGPPPLAPRTPPSAYLRLLICVVAAIVVATVAQRVFVDAVFDLRRWALLGGIGPGVFLVQQIFAITTACFGWHALKRSRGAPFSPPVGVIVPAHDEAHDIGATIAAVDRAARSYQGRIHLYVVDNASTDATTAVAEAAIRECGRITGHVLQCPQPGKAIALNMGIEQITEDFVVRIDADTVIGPGCLQTAMSHFTDPRVGSVGGLPLPAQLETWIDKVRLVEVYLRHGFFQVSLDGYQGVLGVPGMFAVYRRSALQQVGPIVQGMNGEDTDICVRLDAAGYHTVADPKAIYFSETPRSYAHLREQRVRWFRSIYHITAHNRDTLLDRRSMTGTFVLPFQLVNAARRAMLAPLLLFALIAELPFHATFPQMQWQPVLATVLGMPMIMTVFVCLLWRPSALRYVPAYLCFRLLRSYFTLGAALSLVYPPMHPRRPARRSGRRARHRHRAGGPNSPVRGELPAHRSSETGRGAVDPRCSGPKRSRRASRSRRP</sequence>
<dbReference type="AlphaFoldDB" id="A0A846Y2G5"/>
<dbReference type="GO" id="GO:0016757">
    <property type="term" value="F:glycosyltransferase activity"/>
    <property type="evidence" value="ECO:0007669"/>
    <property type="project" value="UniProtKB-KW"/>
</dbReference>
<dbReference type="SUPFAM" id="SSF53448">
    <property type="entry name" value="Nucleotide-diphospho-sugar transferases"/>
    <property type="match status" value="1"/>
</dbReference>
<comment type="caution">
    <text evidence="6">The sequence shown here is derived from an EMBL/GenBank/DDBJ whole genome shotgun (WGS) entry which is preliminary data.</text>
</comment>
<evidence type="ECO:0000256" key="1">
    <source>
        <dbReference type="ARBA" id="ARBA00006739"/>
    </source>
</evidence>
<dbReference type="PANTHER" id="PTHR43630">
    <property type="entry name" value="POLY-BETA-1,6-N-ACETYL-D-GLUCOSAMINE SYNTHASE"/>
    <property type="match status" value="1"/>
</dbReference>
<dbReference type="PANTHER" id="PTHR43630:SF1">
    <property type="entry name" value="POLY-BETA-1,6-N-ACETYL-D-GLUCOSAMINE SYNTHASE"/>
    <property type="match status" value="1"/>
</dbReference>
<accession>A0A846Y2G5</accession>
<evidence type="ECO:0000256" key="5">
    <source>
        <dbReference type="SAM" id="Phobius"/>
    </source>
</evidence>
<dbReference type="Proteomes" id="UP000565711">
    <property type="component" value="Unassembled WGS sequence"/>
</dbReference>
<keyword evidence="5" id="KW-0472">Membrane</keyword>
<evidence type="ECO:0000313" key="7">
    <source>
        <dbReference type="Proteomes" id="UP000565711"/>
    </source>
</evidence>
<reference evidence="6 7" key="1">
    <citation type="submission" date="2020-04" db="EMBL/GenBank/DDBJ databases">
        <title>MicrobeNet Type strains.</title>
        <authorList>
            <person name="Nicholson A.C."/>
        </authorList>
    </citation>
    <scope>NUCLEOTIDE SEQUENCE [LARGE SCALE GENOMIC DNA]</scope>
    <source>
        <strain evidence="6 7">JCM 12354</strain>
    </source>
</reference>
<evidence type="ECO:0000313" key="6">
    <source>
        <dbReference type="EMBL" id="NKY51458.1"/>
    </source>
</evidence>
<feature type="transmembrane region" description="Helical" evidence="5">
    <location>
        <begin position="80"/>
        <end position="100"/>
    </location>
</feature>
<name>A0A846Y2G5_9NOCA</name>
<feature type="transmembrane region" description="Helical" evidence="5">
    <location>
        <begin position="107"/>
        <end position="130"/>
    </location>
</feature>
<keyword evidence="3 6" id="KW-0808">Transferase</keyword>
<dbReference type="InterPro" id="IPR029044">
    <property type="entry name" value="Nucleotide-diphossugar_trans"/>
</dbReference>
<feature type="compositionally biased region" description="Basic residues" evidence="4">
    <location>
        <begin position="599"/>
        <end position="615"/>
    </location>
</feature>
<keyword evidence="5" id="KW-1133">Transmembrane helix</keyword>
<dbReference type="CDD" id="cd06423">
    <property type="entry name" value="CESA_like"/>
    <property type="match status" value="1"/>
</dbReference>
<comment type="similarity">
    <text evidence="1">Belongs to the glycosyltransferase 2 family.</text>
</comment>
<feature type="transmembrane region" description="Helical" evidence="5">
    <location>
        <begin position="515"/>
        <end position="533"/>
    </location>
</feature>
<dbReference type="EMBL" id="JAAXOP010000007">
    <property type="protein sequence ID" value="NKY51458.1"/>
    <property type="molecule type" value="Genomic_DNA"/>
</dbReference>
<keyword evidence="7" id="KW-1185">Reference proteome</keyword>
<feature type="region of interest" description="Disordered" evidence="4">
    <location>
        <begin position="599"/>
        <end position="658"/>
    </location>
</feature>
<feature type="transmembrane region" description="Helical" evidence="5">
    <location>
        <begin position="182"/>
        <end position="204"/>
    </location>
</feature>
<keyword evidence="2" id="KW-0328">Glycosyltransferase</keyword>
<feature type="transmembrane region" description="Helical" evidence="5">
    <location>
        <begin position="40"/>
        <end position="60"/>
    </location>
</feature>